<accession>A0ABU8KHX6</accession>
<feature type="domain" description="Peptidase M50" evidence="13">
    <location>
        <begin position="47"/>
        <end position="118"/>
    </location>
</feature>
<evidence type="ECO:0000256" key="7">
    <source>
        <dbReference type="ARBA" id="ARBA00022801"/>
    </source>
</evidence>
<comment type="caution">
    <text evidence="14">The sequence shown here is derived from an EMBL/GenBank/DDBJ whole genome shotgun (WGS) entry which is preliminary data.</text>
</comment>
<evidence type="ECO:0000256" key="5">
    <source>
        <dbReference type="ARBA" id="ARBA00022692"/>
    </source>
</evidence>
<reference evidence="14 15" key="1">
    <citation type="submission" date="2022-12" db="EMBL/GenBank/DDBJ databases">
        <authorList>
            <person name="Muema E."/>
        </authorList>
    </citation>
    <scope>NUCLEOTIDE SEQUENCE [LARGE SCALE GENOMIC DNA]</scope>
    <source>
        <strain evidence="15">1330</strain>
    </source>
</reference>
<keyword evidence="4 14" id="KW-0645">Protease</keyword>
<evidence type="ECO:0000256" key="12">
    <source>
        <dbReference type="SAM" id="Phobius"/>
    </source>
</evidence>
<comment type="subcellular location">
    <subcellularLocation>
        <location evidence="2">Membrane</location>
        <topology evidence="2">Multi-pass membrane protein</topology>
    </subcellularLocation>
</comment>
<evidence type="ECO:0000256" key="9">
    <source>
        <dbReference type="ARBA" id="ARBA00022989"/>
    </source>
</evidence>
<evidence type="ECO:0000313" key="14">
    <source>
        <dbReference type="EMBL" id="MEI9405122.1"/>
    </source>
</evidence>
<evidence type="ECO:0000256" key="11">
    <source>
        <dbReference type="ARBA" id="ARBA00023136"/>
    </source>
</evidence>
<keyword evidence="8" id="KW-0862">Zinc</keyword>
<keyword evidence="10" id="KW-0482">Metalloprotease</keyword>
<sequence>MQWSYQILRVGGTEIRIHLTFLLLLAWIGIAYYQEGGTSAAIEGVGFIVAVFACVVLHELGHAAASRYGIRTPKITLLPIGGVAELERLPEKPSEEIVVALAGPLVNVVIASFLVLALGPLSVSTR</sequence>
<evidence type="ECO:0000313" key="15">
    <source>
        <dbReference type="Proteomes" id="UP001366503"/>
    </source>
</evidence>
<evidence type="ECO:0000256" key="4">
    <source>
        <dbReference type="ARBA" id="ARBA00022670"/>
    </source>
</evidence>
<name>A0ABU8KHX6_9HYPH</name>
<dbReference type="InterPro" id="IPR008915">
    <property type="entry name" value="Peptidase_M50"/>
</dbReference>
<proteinExistence type="inferred from homology"/>
<dbReference type="Pfam" id="PF02163">
    <property type="entry name" value="Peptidase_M50"/>
    <property type="match status" value="1"/>
</dbReference>
<evidence type="ECO:0000256" key="8">
    <source>
        <dbReference type="ARBA" id="ARBA00022833"/>
    </source>
</evidence>
<dbReference type="RefSeq" id="WP_337095336.1">
    <property type="nucleotide sequence ID" value="NZ_JAPYKO010000019.1"/>
</dbReference>
<evidence type="ECO:0000256" key="3">
    <source>
        <dbReference type="ARBA" id="ARBA00007931"/>
    </source>
</evidence>
<protein>
    <submittedName>
        <fullName evidence="14">Site-2 protease family protein</fullName>
    </submittedName>
</protein>
<keyword evidence="5 12" id="KW-0812">Transmembrane</keyword>
<feature type="transmembrane region" description="Helical" evidence="12">
    <location>
        <begin position="40"/>
        <end position="58"/>
    </location>
</feature>
<evidence type="ECO:0000259" key="13">
    <source>
        <dbReference type="Pfam" id="PF02163"/>
    </source>
</evidence>
<comment type="similarity">
    <text evidence="3">Belongs to the peptidase M50B family.</text>
</comment>
<gene>
    <name evidence="14" type="ORF">O7A05_23580</name>
</gene>
<evidence type="ECO:0000256" key="1">
    <source>
        <dbReference type="ARBA" id="ARBA00001947"/>
    </source>
</evidence>
<comment type="cofactor">
    <cofactor evidence="1">
        <name>Zn(2+)</name>
        <dbReference type="ChEBI" id="CHEBI:29105"/>
    </cofactor>
</comment>
<evidence type="ECO:0000256" key="2">
    <source>
        <dbReference type="ARBA" id="ARBA00004141"/>
    </source>
</evidence>
<keyword evidence="6" id="KW-0479">Metal-binding</keyword>
<feature type="transmembrane region" description="Helical" evidence="12">
    <location>
        <begin position="15"/>
        <end position="33"/>
    </location>
</feature>
<dbReference type="EMBL" id="JAPYKO010000019">
    <property type="protein sequence ID" value="MEI9405122.1"/>
    <property type="molecule type" value="Genomic_DNA"/>
</dbReference>
<keyword evidence="11 12" id="KW-0472">Membrane</keyword>
<evidence type="ECO:0000256" key="6">
    <source>
        <dbReference type="ARBA" id="ARBA00022723"/>
    </source>
</evidence>
<keyword evidence="7" id="KW-0378">Hydrolase</keyword>
<dbReference type="GO" id="GO:0006508">
    <property type="term" value="P:proteolysis"/>
    <property type="evidence" value="ECO:0007669"/>
    <property type="project" value="UniProtKB-KW"/>
</dbReference>
<dbReference type="PANTHER" id="PTHR39188">
    <property type="entry name" value="MEMBRANE-ASSOCIATED ZINC METALLOPROTEASE M50B"/>
    <property type="match status" value="1"/>
</dbReference>
<keyword evidence="9 12" id="KW-1133">Transmembrane helix</keyword>
<evidence type="ECO:0000256" key="10">
    <source>
        <dbReference type="ARBA" id="ARBA00023049"/>
    </source>
</evidence>
<dbReference type="GO" id="GO:0008233">
    <property type="term" value="F:peptidase activity"/>
    <property type="evidence" value="ECO:0007669"/>
    <property type="project" value="UniProtKB-KW"/>
</dbReference>
<feature type="transmembrane region" description="Helical" evidence="12">
    <location>
        <begin position="97"/>
        <end position="118"/>
    </location>
</feature>
<organism evidence="14 15">
    <name type="scientific">Mesorhizobium argentiipisi</name>
    <dbReference type="NCBI Taxonomy" id="3015175"/>
    <lineage>
        <taxon>Bacteria</taxon>
        <taxon>Pseudomonadati</taxon>
        <taxon>Pseudomonadota</taxon>
        <taxon>Alphaproteobacteria</taxon>
        <taxon>Hyphomicrobiales</taxon>
        <taxon>Phyllobacteriaceae</taxon>
        <taxon>Mesorhizobium</taxon>
    </lineage>
</organism>
<dbReference type="PANTHER" id="PTHR39188:SF3">
    <property type="entry name" value="STAGE IV SPORULATION PROTEIN FB"/>
    <property type="match status" value="1"/>
</dbReference>
<keyword evidence="15" id="KW-1185">Reference proteome</keyword>
<dbReference type="Proteomes" id="UP001366503">
    <property type="component" value="Unassembled WGS sequence"/>
</dbReference>